<dbReference type="PANTHER" id="PTHR30411">
    <property type="entry name" value="CYTOPLASMIC PROTEIN"/>
    <property type="match status" value="1"/>
</dbReference>
<dbReference type="Gene3D" id="3.90.960.10">
    <property type="entry name" value="YbaK/aminoacyl-tRNA synthetase-associated domain"/>
    <property type="match status" value="1"/>
</dbReference>
<dbReference type="InterPro" id="IPR036754">
    <property type="entry name" value="YbaK/aa-tRNA-synt-asso_dom_sf"/>
</dbReference>
<dbReference type="EMBL" id="LCAV01000006">
    <property type="protein sequence ID" value="KKR99471.1"/>
    <property type="molecule type" value="Genomic_DNA"/>
</dbReference>
<dbReference type="AlphaFoldDB" id="A0A0G0VIN6"/>
<sequence length="166" mass="18935">MISKKIIAYLDKSKIKYDLVKHKKVFTAFDLSQTLKEKMHKIAKTLLVKTDKKYVLVVLPAHYRLDMVKVKKFLKVKKAELAPEQVMKKVFKVVPGAMTPFGSLHKVEVILDKALIKAKDVLISAGSFTESMRLKAKDLQKLENATMADLGKIVEKKIKKVLKKKK</sequence>
<dbReference type="GO" id="GO:0002161">
    <property type="term" value="F:aminoacyl-tRNA deacylase activity"/>
    <property type="evidence" value="ECO:0007669"/>
    <property type="project" value="InterPro"/>
</dbReference>
<protein>
    <submittedName>
        <fullName evidence="2">YbaK/prolyl-tRNA synthetase associated region</fullName>
    </submittedName>
</protein>
<accession>A0A0G0VIN6</accession>
<dbReference type="STRING" id="1619048.UU49_C0006G0027"/>
<dbReference type="InterPro" id="IPR007214">
    <property type="entry name" value="YbaK/aa-tRNA-synth-assoc-dom"/>
</dbReference>
<keyword evidence="2" id="KW-0030">Aminoacyl-tRNA synthetase</keyword>
<dbReference type="Pfam" id="PF04073">
    <property type="entry name" value="tRNA_edit"/>
    <property type="match status" value="1"/>
</dbReference>
<name>A0A0G0VIN6_9BACT</name>
<evidence type="ECO:0000313" key="2">
    <source>
        <dbReference type="EMBL" id="KKR99471.1"/>
    </source>
</evidence>
<dbReference type="PANTHER" id="PTHR30411:SF9">
    <property type="entry name" value="MULTIFUNCTIONAL SER_THR-TRNA DEACYLASE PROXP-Y"/>
    <property type="match status" value="1"/>
</dbReference>
<gene>
    <name evidence="2" type="ORF">UU49_C0006G0027</name>
</gene>
<proteinExistence type="predicted"/>
<evidence type="ECO:0000259" key="1">
    <source>
        <dbReference type="Pfam" id="PF04073"/>
    </source>
</evidence>
<dbReference type="GO" id="GO:0004812">
    <property type="term" value="F:aminoacyl-tRNA ligase activity"/>
    <property type="evidence" value="ECO:0007669"/>
    <property type="project" value="UniProtKB-KW"/>
</dbReference>
<evidence type="ECO:0000313" key="3">
    <source>
        <dbReference type="Proteomes" id="UP000034108"/>
    </source>
</evidence>
<reference evidence="2 3" key="1">
    <citation type="journal article" date="2015" name="Nature">
        <title>rRNA introns, odd ribosomes, and small enigmatic genomes across a large radiation of phyla.</title>
        <authorList>
            <person name="Brown C.T."/>
            <person name="Hug L.A."/>
            <person name="Thomas B.C."/>
            <person name="Sharon I."/>
            <person name="Castelle C.J."/>
            <person name="Singh A."/>
            <person name="Wilkins M.J."/>
            <person name="Williams K.H."/>
            <person name="Banfield J.F."/>
        </authorList>
    </citation>
    <scope>NUCLEOTIDE SEQUENCE [LARGE SCALE GENOMIC DNA]</scope>
</reference>
<organism evidence="2 3">
    <name type="scientific">Candidatus Magasanikbacteria bacterium GW2011_GWC2_41_17</name>
    <dbReference type="NCBI Taxonomy" id="1619048"/>
    <lineage>
        <taxon>Bacteria</taxon>
        <taxon>Candidatus Magasanikiibacteriota</taxon>
    </lineage>
</organism>
<dbReference type="Proteomes" id="UP000034108">
    <property type="component" value="Unassembled WGS sequence"/>
</dbReference>
<keyword evidence="2" id="KW-0436">Ligase</keyword>
<dbReference type="SUPFAM" id="SSF55826">
    <property type="entry name" value="YbaK/ProRS associated domain"/>
    <property type="match status" value="1"/>
</dbReference>
<comment type="caution">
    <text evidence="2">The sequence shown here is derived from an EMBL/GenBank/DDBJ whole genome shotgun (WGS) entry which is preliminary data.</text>
</comment>
<dbReference type="CDD" id="cd04332">
    <property type="entry name" value="YbaK_like"/>
    <property type="match status" value="1"/>
</dbReference>
<feature type="domain" description="YbaK/aminoacyl-tRNA synthetase-associated" evidence="1">
    <location>
        <begin position="22"/>
        <end position="142"/>
    </location>
</feature>